<protein>
    <submittedName>
        <fullName evidence="2">Catalase family protein</fullName>
    </submittedName>
</protein>
<dbReference type="Gene3D" id="2.40.180.10">
    <property type="entry name" value="Catalase core domain"/>
    <property type="match status" value="1"/>
</dbReference>
<dbReference type="PANTHER" id="PTHR36195">
    <property type="entry name" value="DOMAIN PROTEIN, PUTATIVE (AFU_ORTHOLOGUE AFUA_5G01990)-RELATED-RELATED"/>
    <property type="match status" value="1"/>
</dbReference>
<dbReference type="SUPFAM" id="SSF56634">
    <property type="entry name" value="Heme-dependent catalase-like"/>
    <property type="match status" value="1"/>
</dbReference>
<dbReference type="RefSeq" id="WP_270026561.1">
    <property type="nucleotide sequence ID" value="NZ_JAPDDP010000032.1"/>
</dbReference>
<keyword evidence="3" id="KW-1185">Reference proteome</keyword>
<dbReference type="CDD" id="cd08152">
    <property type="entry name" value="y4iL_like"/>
    <property type="match status" value="1"/>
</dbReference>
<gene>
    <name evidence="2" type="ORF">OJ997_17970</name>
</gene>
<dbReference type="InterPro" id="IPR011614">
    <property type="entry name" value="Catalase_core"/>
</dbReference>
<sequence>MPGYRESPLRDEHEAIKHVVEAVGGLMRDRYATRRPMLRGQHAKAHGTVHAKVTIAGDLPLELRHGVFKTPRTFDAWVRFSASSMIPMSDATRDPRGFALKLLGVEGEKVLDDPGDNDSQDFVFVNGQQFFVRDAVDYAEFADCVVRAATAKGKLRRLLATRPFFFPSLWPGAWRWREFWVLWRLTHARDRGPLALRYWSQTPYKLGPHAIVKYSVTPRVAPVAAPEDELGVAAAVAAGETVFDLSVQVQTDAHRMPEDDPTVRWSERRSPPVKVATIVIPRQTSGDQARRNFGERLRFTPWHALADHEPLGSINRVRRAVYLESARMRDEANGIRPRTTEVQPGDR</sequence>
<dbReference type="AlphaFoldDB" id="A0A9X3N9D9"/>
<dbReference type="Proteomes" id="UP001147653">
    <property type="component" value="Unassembled WGS sequence"/>
</dbReference>
<dbReference type="GO" id="GO:0004096">
    <property type="term" value="F:catalase activity"/>
    <property type="evidence" value="ECO:0007669"/>
    <property type="project" value="InterPro"/>
</dbReference>
<dbReference type="GO" id="GO:0020037">
    <property type="term" value="F:heme binding"/>
    <property type="evidence" value="ECO:0007669"/>
    <property type="project" value="InterPro"/>
</dbReference>
<dbReference type="InterPro" id="IPR020835">
    <property type="entry name" value="Catalase_sf"/>
</dbReference>
<proteinExistence type="predicted"/>
<organism evidence="2 3">
    <name type="scientific">Solirubrobacter phytolaccae</name>
    <dbReference type="NCBI Taxonomy" id="1404360"/>
    <lineage>
        <taxon>Bacteria</taxon>
        <taxon>Bacillati</taxon>
        <taxon>Actinomycetota</taxon>
        <taxon>Thermoleophilia</taxon>
        <taxon>Solirubrobacterales</taxon>
        <taxon>Solirubrobacteraceae</taxon>
        <taxon>Solirubrobacter</taxon>
    </lineage>
</organism>
<accession>A0A9X3N9D9</accession>
<reference evidence="2" key="1">
    <citation type="submission" date="2022-10" db="EMBL/GenBank/DDBJ databases">
        <title>The WGS of Solirubrobacter phytolaccae KCTC 29190.</title>
        <authorList>
            <person name="Jiang Z."/>
        </authorList>
    </citation>
    <scope>NUCLEOTIDE SEQUENCE</scope>
    <source>
        <strain evidence="2">KCTC 29190</strain>
    </source>
</reference>
<feature type="domain" description="Catalase core" evidence="1">
    <location>
        <begin position="39"/>
        <end position="148"/>
    </location>
</feature>
<evidence type="ECO:0000313" key="3">
    <source>
        <dbReference type="Proteomes" id="UP001147653"/>
    </source>
</evidence>
<dbReference type="PANTHER" id="PTHR36195:SF4">
    <property type="entry name" value="DOMAIN PROTEIN, PUTATIVE (AFU_ORTHOLOGUE AFUA_5G01990)-RELATED"/>
    <property type="match status" value="1"/>
</dbReference>
<name>A0A9X3N9D9_9ACTN</name>
<comment type="caution">
    <text evidence="2">The sequence shown here is derived from an EMBL/GenBank/DDBJ whole genome shotgun (WGS) entry which is preliminary data.</text>
</comment>
<evidence type="ECO:0000259" key="1">
    <source>
        <dbReference type="Pfam" id="PF00199"/>
    </source>
</evidence>
<dbReference type="EMBL" id="JAPDDP010000032">
    <property type="protein sequence ID" value="MDA0182198.1"/>
    <property type="molecule type" value="Genomic_DNA"/>
</dbReference>
<dbReference type="Pfam" id="PF00199">
    <property type="entry name" value="Catalase"/>
    <property type="match status" value="1"/>
</dbReference>
<evidence type="ECO:0000313" key="2">
    <source>
        <dbReference type="EMBL" id="MDA0182198.1"/>
    </source>
</evidence>